<sequence length="125" mass="14009">MSDEKCEQSEMSLHRSVSCGGLTLAPTAEQNIILVHAATPENILQPIFQFNSYTLSCMCHQQVVNMVSKRSQYGVKAKSIWCQHDGNMASNTIAVWRRLRAMDVQKIAEIQSILITLHHPNLNGD</sequence>
<evidence type="ECO:0000313" key="1">
    <source>
        <dbReference type="EMBL" id="KAK3792015.1"/>
    </source>
</evidence>
<protein>
    <submittedName>
        <fullName evidence="1">Uncharacterized protein</fullName>
    </submittedName>
</protein>
<comment type="caution">
    <text evidence="1">The sequence shown here is derived from an EMBL/GenBank/DDBJ whole genome shotgun (WGS) entry which is preliminary data.</text>
</comment>
<proteinExistence type="predicted"/>
<name>A0AAE1E3D1_9GAST</name>
<dbReference type="AlphaFoldDB" id="A0AAE1E3D1"/>
<dbReference type="EMBL" id="JAWDGP010001404">
    <property type="protein sequence ID" value="KAK3792015.1"/>
    <property type="molecule type" value="Genomic_DNA"/>
</dbReference>
<accession>A0AAE1E3D1</accession>
<evidence type="ECO:0000313" key="2">
    <source>
        <dbReference type="Proteomes" id="UP001283361"/>
    </source>
</evidence>
<keyword evidence="2" id="KW-1185">Reference proteome</keyword>
<dbReference type="Proteomes" id="UP001283361">
    <property type="component" value="Unassembled WGS sequence"/>
</dbReference>
<reference evidence="1" key="1">
    <citation type="journal article" date="2023" name="G3 (Bethesda)">
        <title>A reference genome for the long-term kleptoplast-retaining sea slug Elysia crispata morphotype clarki.</title>
        <authorList>
            <person name="Eastman K.E."/>
            <person name="Pendleton A.L."/>
            <person name="Shaikh M.A."/>
            <person name="Suttiyut T."/>
            <person name="Ogas R."/>
            <person name="Tomko P."/>
            <person name="Gavelis G."/>
            <person name="Widhalm J.R."/>
            <person name="Wisecaver J.H."/>
        </authorList>
    </citation>
    <scope>NUCLEOTIDE SEQUENCE</scope>
    <source>
        <strain evidence="1">ECLA1</strain>
    </source>
</reference>
<organism evidence="1 2">
    <name type="scientific">Elysia crispata</name>
    <name type="common">lettuce slug</name>
    <dbReference type="NCBI Taxonomy" id="231223"/>
    <lineage>
        <taxon>Eukaryota</taxon>
        <taxon>Metazoa</taxon>
        <taxon>Spiralia</taxon>
        <taxon>Lophotrochozoa</taxon>
        <taxon>Mollusca</taxon>
        <taxon>Gastropoda</taxon>
        <taxon>Heterobranchia</taxon>
        <taxon>Euthyneura</taxon>
        <taxon>Panpulmonata</taxon>
        <taxon>Sacoglossa</taxon>
        <taxon>Placobranchoidea</taxon>
        <taxon>Plakobranchidae</taxon>
        <taxon>Elysia</taxon>
    </lineage>
</organism>
<gene>
    <name evidence="1" type="ORF">RRG08_035502</name>
</gene>